<feature type="domain" description="Putative regulatory protein FmdB zinc ribbon" evidence="2">
    <location>
        <begin position="1"/>
        <end position="41"/>
    </location>
</feature>
<organism evidence="3 4">
    <name type="scientific">Rubrobacter tropicus</name>
    <dbReference type="NCBI Taxonomy" id="2653851"/>
    <lineage>
        <taxon>Bacteria</taxon>
        <taxon>Bacillati</taxon>
        <taxon>Actinomycetota</taxon>
        <taxon>Rubrobacteria</taxon>
        <taxon>Rubrobacterales</taxon>
        <taxon>Rubrobacteraceae</taxon>
        <taxon>Rubrobacter</taxon>
    </lineage>
</organism>
<protein>
    <submittedName>
        <fullName evidence="3">Zinc ribbon domain-containing protein</fullName>
    </submittedName>
</protein>
<accession>A0A6G8Q612</accession>
<dbReference type="SMART" id="SM00834">
    <property type="entry name" value="CxxC_CXXC_SSSS"/>
    <property type="match status" value="1"/>
</dbReference>
<name>A0A6G8Q612_9ACTN</name>
<gene>
    <name evidence="3" type="ORF">GBA63_04030</name>
</gene>
<dbReference type="NCBIfam" id="TIGR02605">
    <property type="entry name" value="CxxC_CxxC_SSSS"/>
    <property type="match status" value="1"/>
</dbReference>
<sequence>MPIYDFVCEDCGPFEQRRSFTEAGEPMACPSCEKEARRIFSMPSTRSMPIALSGAMSRAEKSAYEPTVVRQPAGGTLPGTKYSPGHGGHCHH</sequence>
<feature type="region of interest" description="Disordered" evidence="1">
    <location>
        <begin position="54"/>
        <end position="92"/>
    </location>
</feature>
<dbReference type="Pfam" id="PF09723">
    <property type="entry name" value="Zn_ribbon_8"/>
    <property type="match status" value="1"/>
</dbReference>
<dbReference type="KEGG" id="rub:GBA63_04030"/>
<dbReference type="EMBL" id="CP045119">
    <property type="protein sequence ID" value="QIN81902.1"/>
    <property type="molecule type" value="Genomic_DNA"/>
</dbReference>
<keyword evidence="4" id="KW-1185">Reference proteome</keyword>
<proteinExistence type="predicted"/>
<dbReference type="AlphaFoldDB" id="A0A6G8Q612"/>
<evidence type="ECO:0000256" key="1">
    <source>
        <dbReference type="SAM" id="MobiDB-lite"/>
    </source>
</evidence>
<dbReference type="Proteomes" id="UP000501452">
    <property type="component" value="Chromosome"/>
</dbReference>
<evidence type="ECO:0000313" key="3">
    <source>
        <dbReference type="EMBL" id="QIN81902.1"/>
    </source>
</evidence>
<dbReference type="RefSeq" id="WP_166173702.1">
    <property type="nucleotide sequence ID" value="NZ_CP045119.1"/>
</dbReference>
<evidence type="ECO:0000259" key="2">
    <source>
        <dbReference type="SMART" id="SM00834"/>
    </source>
</evidence>
<dbReference type="InterPro" id="IPR013429">
    <property type="entry name" value="Regulatory_FmdB_Zinc_ribbon"/>
</dbReference>
<reference evidence="3 4" key="1">
    <citation type="submission" date="2019-10" db="EMBL/GenBank/DDBJ databases">
        <title>Rubrobacter sp nov SCSIO 52090 isolated from a deep-sea sediment in the South China Sea.</title>
        <authorList>
            <person name="Chen R.W."/>
        </authorList>
    </citation>
    <scope>NUCLEOTIDE SEQUENCE [LARGE SCALE GENOMIC DNA]</scope>
    <source>
        <strain evidence="3 4">SCSIO 52909</strain>
    </source>
</reference>
<evidence type="ECO:0000313" key="4">
    <source>
        <dbReference type="Proteomes" id="UP000501452"/>
    </source>
</evidence>